<protein>
    <submittedName>
        <fullName evidence="2">Uncharacterized protein</fullName>
    </submittedName>
</protein>
<gene>
    <name evidence="2" type="ORF">GCD22_00793</name>
</gene>
<evidence type="ECO:0000313" key="3">
    <source>
        <dbReference type="Proteomes" id="UP000363590"/>
    </source>
</evidence>
<organism evidence="2 3">
    <name type="scientific">Acidithiobacillus thiooxidans ATCC 19377</name>
    <dbReference type="NCBI Taxonomy" id="637390"/>
    <lineage>
        <taxon>Bacteria</taxon>
        <taxon>Pseudomonadati</taxon>
        <taxon>Pseudomonadota</taxon>
        <taxon>Acidithiobacillia</taxon>
        <taxon>Acidithiobacillales</taxon>
        <taxon>Acidithiobacillaceae</taxon>
        <taxon>Acidithiobacillus</taxon>
    </lineage>
</organism>
<dbReference type="Proteomes" id="UP000363590">
    <property type="component" value="Chromosome"/>
</dbReference>
<proteinExistence type="predicted"/>
<keyword evidence="1" id="KW-1133">Transmembrane helix</keyword>
<sequence>MTGPYHKKRAGSWVLRIALGLCSLGMVEIGIFSSLRGCSAEVAAVEYLVKRQLEK</sequence>
<reference evidence="2 3" key="1">
    <citation type="submission" date="2019-10" db="EMBL/GenBank/DDBJ databases">
        <authorList>
            <person name="Wang R."/>
        </authorList>
    </citation>
    <scope>NUCLEOTIDE SEQUENCE [LARGE SCALE GENOMIC DNA]</scope>
    <source>
        <strain evidence="2 3">ATCC 19377</strain>
    </source>
</reference>
<keyword evidence="1" id="KW-0812">Transmembrane</keyword>
<dbReference type="GeneID" id="60695193"/>
<dbReference type="EMBL" id="CP045571">
    <property type="protein sequence ID" value="QFX95250.1"/>
    <property type="molecule type" value="Genomic_DNA"/>
</dbReference>
<dbReference type="AlphaFoldDB" id="A0A5P9XNG3"/>
<keyword evidence="1" id="KW-0472">Membrane</keyword>
<evidence type="ECO:0000256" key="1">
    <source>
        <dbReference type="SAM" id="Phobius"/>
    </source>
</evidence>
<evidence type="ECO:0000313" key="2">
    <source>
        <dbReference type="EMBL" id="QFX95250.1"/>
    </source>
</evidence>
<accession>A0A5P9XNG3</accession>
<dbReference type="RefSeq" id="WP_153940446.1">
    <property type="nucleotide sequence ID" value="NZ_CP045571.1"/>
</dbReference>
<feature type="transmembrane region" description="Helical" evidence="1">
    <location>
        <begin position="12"/>
        <end position="32"/>
    </location>
</feature>
<dbReference type="KEGG" id="atx:GCD22_00793"/>
<name>A0A5P9XNG3_ACITH</name>